<evidence type="ECO:0000256" key="4">
    <source>
        <dbReference type="PIRSR" id="PIRSR000097-1"/>
    </source>
</evidence>
<sequence>MTKTFALKAGVAMPVMGFGTSRLTGNVGAEAVRHALEVGYRLLDTADSYGNHEAVAAGIKSSGVPREEIFLTTKIDGDDHAYKDVLSATKRYLEELNTDYIDLLLIHWPNRAVPVGETLKAMQELKDAGKIRAIGVSNFTRHHLEDTFQTGVEVSVNQVETHPAFNQKDLREFCAEHGIIITAYAPLGRGADLELPLLVELANKYGATAPQIILNWIVSRGMVAIPRSKTPERIKENFESLDFTIEETDLLRIDAFPQGKRIFSGGEFDY</sequence>
<gene>
    <name evidence="8" type="ORF">A3F55_00475</name>
</gene>
<evidence type="ECO:0000256" key="3">
    <source>
        <dbReference type="ARBA" id="ARBA00023002"/>
    </source>
</evidence>
<name>A0A1F4XS41_9BACT</name>
<dbReference type="PANTHER" id="PTHR43827">
    <property type="entry name" value="2,5-DIKETO-D-GLUCONIC ACID REDUCTASE"/>
    <property type="match status" value="1"/>
</dbReference>
<dbReference type="Gene3D" id="3.20.20.100">
    <property type="entry name" value="NADP-dependent oxidoreductase domain"/>
    <property type="match status" value="1"/>
</dbReference>
<dbReference type="Pfam" id="PF00248">
    <property type="entry name" value="Aldo_ket_red"/>
    <property type="match status" value="1"/>
</dbReference>
<dbReference type="Proteomes" id="UP000178091">
    <property type="component" value="Unassembled WGS sequence"/>
</dbReference>
<proteinExistence type="inferred from homology"/>
<comment type="similarity">
    <text evidence="1">Belongs to the aldo/keto reductase family.</text>
</comment>
<dbReference type="PROSITE" id="PS00062">
    <property type="entry name" value="ALDOKETO_REDUCTASE_2"/>
    <property type="match status" value="1"/>
</dbReference>
<reference evidence="8 9" key="1">
    <citation type="journal article" date="2016" name="Nat. Commun.">
        <title>Thousands of microbial genomes shed light on interconnected biogeochemical processes in an aquifer system.</title>
        <authorList>
            <person name="Anantharaman K."/>
            <person name="Brown C.T."/>
            <person name="Hug L.A."/>
            <person name="Sharon I."/>
            <person name="Castelle C.J."/>
            <person name="Probst A.J."/>
            <person name="Thomas B.C."/>
            <person name="Singh A."/>
            <person name="Wilkins M.J."/>
            <person name="Karaoz U."/>
            <person name="Brodie E.L."/>
            <person name="Williams K.H."/>
            <person name="Hubbard S.S."/>
            <person name="Banfield J.F."/>
        </authorList>
    </citation>
    <scope>NUCLEOTIDE SEQUENCE [LARGE SCALE GENOMIC DNA]</scope>
</reference>
<dbReference type="EMBL" id="MEWW01000016">
    <property type="protein sequence ID" value="OGC84434.1"/>
    <property type="molecule type" value="Genomic_DNA"/>
</dbReference>
<evidence type="ECO:0000256" key="5">
    <source>
        <dbReference type="PIRSR" id="PIRSR000097-2"/>
    </source>
</evidence>
<feature type="active site" description="Proton donor" evidence="4">
    <location>
        <position position="49"/>
    </location>
</feature>
<evidence type="ECO:0000256" key="1">
    <source>
        <dbReference type="ARBA" id="ARBA00007905"/>
    </source>
</evidence>
<dbReference type="PRINTS" id="PR00069">
    <property type="entry name" value="ALDKETRDTASE"/>
</dbReference>
<feature type="site" description="Lowers pKa of active site Tyr" evidence="6">
    <location>
        <position position="74"/>
    </location>
</feature>
<dbReference type="SUPFAM" id="SSF51430">
    <property type="entry name" value="NAD(P)-linked oxidoreductase"/>
    <property type="match status" value="1"/>
</dbReference>
<dbReference type="PANTHER" id="PTHR43827:SF3">
    <property type="entry name" value="NADP-DEPENDENT OXIDOREDUCTASE DOMAIN-CONTAINING PROTEIN"/>
    <property type="match status" value="1"/>
</dbReference>
<dbReference type="InterPro" id="IPR036812">
    <property type="entry name" value="NAD(P)_OxRdtase_dom_sf"/>
</dbReference>
<feature type="binding site" evidence="5">
    <location>
        <position position="107"/>
    </location>
    <ligand>
        <name>substrate</name>
    </ligand>
</feature>
<dbReference type="FunFam" id="3.20.20.100:FF:000002">
    <property type="entry name" value="2,5-diketo-D-gluconic acid reductase A"/>
    <property type="match status" value="1"/>
</dbReference>
<evidence type="ECO:0000259" key="7">
    <source>
        <dbReference type="Pfam" id="PF00248"/>
    </source>
</evidence>
<dbReference type="AlphaFoldDB" id="A0A1F4XS41"/>
<accession>A0A1F4XS41</accession>
<dbReference type="InterPro" id="IPR020471">
    <property type="entry name" value="AKR"/>
</dbReference>
<evidence type="ECO:0000313" key="8">
    <source>
        <dbReference type="EMBL" id="OGC84434.1"/>
    </source>
</evidence>
<dbReference type="PIRSF" id="PIRSF000097">
    <property type="entry name" value="AKR"/>
    <property type="match status" value="1"/>
</dbReference>
<organism evidence="8 9">
    <name type="scientific">Candidatus Adlerbacteria bacterium RIFCSPHIGHO2_12_FULL_53_18</name>
    <dbReference type="NCBI Taxonomy" id="1797242"/>
    <lineage>
        <taxon>Bacteria</taxon>
        <taxon>Candidatus Adleribacteriota</taxon>
    </lineage>
</organism>
<evidence type="ECO:0000256" key="6">
    <source>
        <dbReference type="PIRSR" id="PIRSR000097-3"/>
    </source>
</evidence>
<dbReference type="InterPro" id="IPR018170">
    <property type="entry name" value="Aldo/ket_reductase_CS"/>
</dbReference>
<evidence type="ECO:0000313" key="9">
    <source>
        <dbReference type="Proteomes" id="UP000178091"/>
    </source>
</evidence>
<feature type="domain" description="NADP-dependent oxidoreductase" evidence="7">
    <location>
        <begin position="16"/>
        <end position="255"/>
    </location>
</feature>
<comment type="caution">
    <text evidence="8">The sequence shown here is derived from an EMBL/GenBank/DDBJ whole genome shotgun (WGS) entry which is preliminary data.</text>
</comment>
<protein>
    <recommendedName>
        <fullName evidence="7">NADP-dependent oxidoreductase domain-containing protein</fullName>
    </recommendedName>
</protein>
<dbReference type="InterPro" id="IPR023210">
    <property type="entry name" value="NADP_OxRdtase_dom"/>
</dbReference>
<evidence type="ECO:0000256" key="2">
    <source>
        <dbReference type="ARBA" id="ARBA00022857"/>
    </source>
</evidence>
<keyword evidence="2" id="KW-0521">NADP</keyword>
<keyword evidence="3" id="KW-0560">Oxidoreductase</keyword>
<dbReference type="GO" id="GO:0016616">
    <property type="term" value="F:oxidoreductase activity, acting on the CH-OH group of donors, NAD or NADP as acceptor"/>
    <property type="evidence" value="ECO:0007669"/>
    <property type="project" value="UniProtKB-ARBA"/>
</dbReference>